<reference evidence="5 6" key="1">
    <citation type="journal article" date="2014" name="BMC Genomics">
        <title>Architecture and functions of a multipartite genome of the methylotrophic bacterium Paracoccus aminophilus JCM 7686, containing primary and secondary chromids.</title>
        <authorList>
            <person name="Dziewit L."/>
            <person name="Czarnecki J."/>
            <person name="Wibberg D."/>
            <person name="Radlinska M."/>
            <person name="Mrozek P."/>
            <person name="Szymczak M."/>
            <person name="Schluter A."/>
            <person name="Puhler A."/>
            <person name="Bartosik D."/>
        </authorList>
    </citation>
    <scope>NUCLEOTIDE SEQUENCE [LARGE SCALE GENOMIC DNA]</scope>
    <source>
        <strain evidence="5">JCM 7686</strain>
    </source>
</reference>
<evidence type="ECO:0000256" key="2">
    <source>
        <dbReference type="ARBA" id="ARBA00022723"/>
    </source>
</evidence>
<gene>
    <name evidence="5" type="ORF">JCM7686_1414</name>
</gene>
<dbReference type="KEGG" id="pami:JCM7686_1414"/>
<evidence type="ECO:0000313" key="5">
    <source>
        <dbReference type="EMBL" id="AGT08515.1"/>
    </source>
</evidence>
<keyword evidence="5" id="KW-0489">Methyltransferase</keyword>
<sequence>MNKLLPTSTAGSLPKPVWLAQPETLWSPWKLQGDELIEGKQDALRVTLSDQQQAGIDIVSDGEQTRQHFVTTFIEHLDGVDFEKRETVRIRNRYDASVPSVVGAVSRPKSVFIEDAKFLRGLTDQPIKWALPGPMTMIDTLYDGHYKSREKLAWEFAKILNQEAKELEATGVDIIQFDEPAFNVFFDEVNDWGIAALERAVEGLNCQTAVHICYGYGIKANTDWKKTLGAEWRQYEEIFPKLQKSSLDLISLECQHSRVPMDLIELLRGKKVMVGAIDVATDTIETPEEVADVLRKALQFVDADKLYPCTNCGMAPLSRTVASGKLAALSAGAKIVRRELSA</sequence>
<dbReference type="STRING" id="1367847.JCM7686_1414"/>
<keyword evidence="5" id="KW-0808">Transferase</keyword>
<evidence type="ECO:0000259" key="4">
    <source>
        <dbReference type="Pfam" id="PF01717"/>
    </source>
</evidence>
<keyword evidence="2" id="KW-0479">Metal-binding</keyword>
<dbReference type="Proteomes" id="UP000015480">
    <property type="component" value="Chromosome"/>
</dbReference>
<dbReference type="InterPro" id="IPR016456">
    <property type="entry name" value="Met_Synthase_cat"/>
</dbReference>
<dbReference type="PANTHER" id="PTHR30519">
    <property type="entry name" value="5-METHYLTETRAHYDROPTEROYLTRIGLUTAMATE--HOMOCYSTEINE METHYLTRANSFERASE"/>
    <property type="match status" value="1"/>
</dbReference>
<evidence type="ECO:0000256" key="1">
    <source>
        <dbReference type="ARBA" id="ARBA00001947"/>
    </source>
</evidence>
<evidence type="ECO:0000256" key="3">
    <source>
        <dbReference type="ARBA" id="ARBA00022833"/>
    </source>
</evidence>
<dbReference type="EC" id="2.1.1.14" evidence="5"/>
<feature type="domain" description="Cobalamin-independent methionine synthase MetE C-terminal/archaeal" evidence="4">
    <location>
        <begin position="5"/>
        <end position="329"/>
    </location>
</feature>
<comment type="cofactor">
    <cofactor evidence="1">
        <name>Zn(2+)</name>
        <dbReference type="ChEBI" id="CHEBI:29105"/>
    </cofactor>
</comment>
<dbReference type="InterPro" id="IPR038071">
    <property type="entry name" value="UROD/MetE-like_sf"/>
</dbReference>
<protein>
    <submittedName>
        <fullName evidence="5">5-methyltetrahydropteroyltriglutamate-homocysteine methyltransferase</fullName>
        <ecNumber evidence="5">2.1.1.14</ecNumber>
    </submittedName>
</protein>
<evidence type="ECO:0000313" key="6">
    <source>
        <dbReference type="Proteomes" id="UP000015480"/>
    </source>
</evidence>
<name>S5XYK5_PARAH</name>
<dbReference type="AlphaFoldDB" id="S5XYK5"/>
<keyword evidence="6" id="KW-1185">Reference proteome</keyword>
<accession>S5XYK5</accession>
<dbReference type="eggNOG" id="COG0620">
    <property type="taxonomic scope" value="Bacteria"/>
</dbReference>
<dbReference type="GO" id="GO:0009086">
    <property type="term" value="P:methionine biosynthetic process"/>
    <property type="evidence" value="ECO:0007669"/>
    <property type="project" value="InterPro"/>
</dbReference>
<dbReference type="GO" id="GO:0032259">
    <property type="term" value="P:methylation"/>
    <property type="evidence" value="ECO:0007669"/>
    <property type="project" value="UniProtKB-KW"/>
</dbReference>
<dbReference type="PATRIC" id="fig|1367847.3.peg.1386"/>
<dbReference type="SUPFAM" id="SSF51726">
    <property type="entry name" value="UROD/MetE-like"/>
    <property type="match status" value="1"/>
</dbReference>
<dbReference type="GO" id="GO:0003871">
    <property type="term" value="F:5-methyltetrahydropteroyltriglutamate-homocysteine S-methyltransferase activity"/>
    <property type="evidence" value="ECO:0007669"/>
    <property type="project" value="UniProtKB-EC"/>
</dbReference>
<dbReference type="OrthoDB" id="244285at2"/>
<keyword evidence="3" id="KW-0862">Zinc</keyword>
<dbReference type="GO" id="GO:0008270">
    <property type="term" value="F:zinc ion binding"/>
    <property type="evidence" value="ECO:0007669"/>
    <property type="project" value="InterPro"/>
</dbReference>
<proteinExistence type="predicted"/>
<dbReference type="Pfam" id="PF01717">
    <property type="entry name" value="Meth_synt_2"/>
    <property type="match status" value="1"/>
</dbReference>
<dbReference type="RefSeq" id="WP_020950153.1">
    <property type="nucleotide sequence ID" value="NC_022041.1"/>
</dbReference>
<dbReference type="NCBIfam" id="NF006589">
    <property type="entry name" value="PRK09121.1"/>
    <property type="match status" value="1"/>
</dbReference>
<dbReference type="EMBL" id="CP006650">
    <property type="protein sequence ID" value="AGT08515.1"/>
    <property type="molecule type" value="Genomic_DNA"/>
</dbReference>
<dbReference type="InterPro" id="IPR002629">
    <property type="entry name" value="Met_Synth_C/arc"/>
</dbReference>
<dbReference type="PIRSF" id="PIRSF005632">
    <property type="entry name" value="Met_synth_catalytic_prd"/>
    <property type="match status" value="1"/>
</dbReference>
<dbReference type="HOGENOM" id="CLU_040013_3_0_5"/>
<organism evidence="5 6">
    <name type="scientific">Paracoccus aminophilus JCM 7686</name>
    <dbReference type="NCBI Taxonomy" id="1367847"/>
    <lineage>
        <taxon>Bacteria</taxon>
        <taxon>Pseudomonadati</taxon>
        <taxon>Pseudomonadota</taxon>
        <taxon>Alphaproteobacteria</taxon>
        <taxon>Rhodobacterales</taxon>
        <taxon>Paracoccaceae</taxon>
        <taxon>Paracoccus</taxon>
    </lineage>
</organism>
<dbReference type="Gene3D" id="3.20.20.210">
    <property type="match status" value="1"/>
</dbReference>
<dbReference type="CDD" id="cd03311">
    <property type="entry name" value="CIMS_C_terminal_like"/>
    <property type="match status" value="1"/>
</dbReference>